<reference evidence="7" key="1">
    <citation type="submission" date="2017-09" db="EMBL/GenBank/DDBJ databases">
        <title>Depth-based differentiation of microbial function through sediment-hosted aquifers and enrichment of novel symbionts in the deep terrestrial subsurface.</title>
        <authorList>
            <person name="Probst A.J."/>
            <person name="Ladd B."/>
            <person name="Jarett J.K."/>
            <person name="Geller-Mcgrath D.E."/>
            <person name="Sieber C.M.K."/>
            <person name="Emerson J.B."/>
            <person name="Anantharaman K."/>
            <person name="Thomas B.C."/>
            <person name="Malmstrom R."/>
            <person name="Stieglmeier M."/>
            <person name="Klingl A."/>
            <person name="Woyke T."/>
            <person name="Ryan C.M."/>
            <person name="Banfield J.F."/>
        </authorList>
    </citation>
    <scope>NUCLEOTIDE SEQUENCE [LARGE SCALE GENOMIC DNA]</scope>
</reference>
<sequence>MQFKVLYEDDNILAIDKPAGIVVFPEGNIQGKTMIDHILEKYPDLKNAGVPLRYGVVHRLDRDTSGILLVAKNSKTLEFLQKQFKDRKVVKKYLALVVGNIKNKEGKVETLIGRHPKDRNKQKVFLPHQPGSQGKRIAVTSYRVIEEFPGYTLLEVTPKTGRKHQIRTQLSYLNHPIVGDKLYGFKNQPKPKNLSRHFLHASYLMINLLDNKSKEFYSELPEDLKKTLENIKMTNV</sequence>
<feature type="active site" evidence="3">
    <location>
        <position position="61"/>
    </location>
</feature>
<accession>A0A2H9T1K1</accession>
<comment type="function">
    <text evidence="4">Responsible for synthesis of pseudouridine from uracil.</text>
</comment>
<dbReference type="Proteomes" id="UP000236946">
    <property type="component" value="Unassembled WGS sequence"/>
</dbReference>
<evidence type="ECO:0000256" key="4">
    <source>
        <dbReference type="RuleBase" id="RU362028"/>
    </source>
</evidence>
<evidence type="ECO:0000256" key="2">
    <source>
        <dbReference type="ARBA" id="ARBA00023235"/>
    </source>
</evidence>
<dbReference type="PANTHER" id="PTHR21600">
    <property type="entry name" value="MITOCHONDRIAL RNA PSEUDOURIDINE SYNTHASE"/>
    <property type="match status" value="1"/>
</dbReference>
<comment type="similarity">
    <text evidence="1 4">Belongs to the pseudouridine synthase RluA family.</text>
</comment>
<gene>
    <name evidence="6" type="ORF">COU98_01230</name>
</gene>
<dbReference type="SUPFAM" id="SSF55120">
    <property type="entry name" value="Pseudouridine synthase"/>
    <property type="match status" value="1"/>
</dbReference>
<evidence type="ECO:0000313" key="7">
    <source>
        <dbReference type="Proteomes" id="UP000236946"/>
    </source>
</evidence>
<dbReference type="PANTHER" id="PTHR21600:SF44">
    <property type="entry name" value="RIBOSOMAL LARGE SUBUNIT PSEUDOURIDINE SYNTHASE D"/>
    <property type="match status" value="1"/>
</dbReference>
<dbReference type="InterPro" id="IPR020103">
    <property type="entry name" value="PsdUridine_synth_cat_dom_sf"/>
</dbReference>
<dbReference type="AlphaFoldDB" id="A0A2H9T1K1"/>
<dbReference type="CDD" id="cd02869">
    <property type="entry name" value="PseudoU_synth_RluA_like"/>
    <property type="match status" value="1"/>
</dbReference>
<evidence type="ECO:0000256" key="1">
    <source>
        <dbReference type="ARBA" id="ARBA00010876"/>
    </source>
</evidence>
<dbReference type="NCBIfam" id="TIGR00005">
    <property type="entry name" value="rluA_subfam"/>
    <property type="match status" value="1"/>
</dbReference>
<keyword evidence="2 4" id="KW-0413">Isomerase</keyword>
<dbReference type="InterPro" id="IPR006224">
    <property type="entry name" value="PsdUridine_synth_RluA-like_CS"/>
</dbReference>
<dbReference type="InterPro" id="IPR050188">
    <property type="entry name" value="RluA_PseudoU_synthase"/>
</dbReference>
<comment type="caution">
    <text evidence="6">The sequence shown here is derived from an EMBL/GenBank/DDBJ whole genome shotgun (WGS) entry which is preliminary data.</text>
</comment>
<evidence type="ECO:0000259" key="5">
    <source>
        <dbReference type="Pfam" id="PF00849"/>
    </source>
</evidence>
<comment type="catalytic activity">
    <reaction evidence="4">
        <text>a uridine in RNA = a pseudouridine in RNA</text>
        <dbReference type="Rhea" id="RHEA:48348"/>
        <dbReference type="Rhea" id="RHEA-COMP:12068"/>
        <dbReference type="Rhea" id="RHEA-COMP:12069"/>
        <dbReference type="ChEBI" id="CHEBI:65314"/>
        <dbReference type="ChEBI" id="CHEBI:65315"/>
    </reaction>
</comment>
<dbReference type="InterPro" id="IPR006225">
    <property type="entry name" value="PsdUridine_synth_RluC/D"/>
</dbReference>
<dbReference type="Pfam" id="PF00849">
    <property type="entry name" value="PseudoU_synth_2"/>
    <property type="match status" value="1"/>
</dbReference>
<protein>
    <recommendedName>
        <fullName evidence="4">Pseudouridine synthase</fullName>
        <ecNumber evidence="4">5.4.99.-</ecNumber>
    </recommendedName>
</protein>
<dbReference type="InterPro" id="IPR006145">
    <property type="entry name" value="PsdUridine_synth_RsuA/RluA"/>
</dbReference>
<evidence type="ECO:0000256" key="3">
    <source>
        <dbReference type="PIRSR" id="PIRSR606225-1"/>
    </source>
</evidence>
<dbReference type="GO" id="GO:0009982">
    <property type="term" value="F:pseudouridine synthase activity"/>
    <property type="evidence" value="ECO:0007669"/>
    <property type="project" value="InterPro"/>
</dbReference>
<organism evidence="6 7">
    <name type="scientific">Candidatus Staskawiczbacteria bacterium CG10_big_fil_rev_8_21_14_0_10_38_10</name>
    <dbReference type="NCBI Taxonomy" id="1974891"/>
    <lineage>
        <taxon>Bacteria</taxon>
        <taxon>Candidatus Staskawicziibacteriota</taxon>
    </lineage>
</organism>
<dbReference type="EC" id="5.4.99.-" evidence="4"/>
<name>A0A2H9T1K1_9BACT</name>
<evidence type="ECO:0000313" key="6">
    <source>
        <dbReference type="EMBL" id="PJE69578.1"/>
    </source>
</evidence>
<feature type="domain" description="Pseudouridine synthase RsuA/RluA-like" evidence="5">
    <location>
        <begin position="11"/>
        <end position="171"/>
    </location>
</feature>
<dbReference type="Gene3D" id="3.30.2350.10">
    <property type="entry name" value="Pseudouridine synthase"/>
    <property type="match status" value="1"/>
</dbReference>
<dbReference type="GO" id="GO:0003723">
    <property type="term" value="F:RNA binding"/>
    <property type="evidence" value="ECO:0007669"/>
    <property type="project" value="InterPro"/>
</dbReference>
<dbReference type="EMBL" id="PFEN01000020">
    <property type="protein sequence ID" value="PJE69578.1"/>
    <property type="molecule type" value="Genomic_DNA"/>
</dbReference>
<proteinExistence type="inferred from homology"/>
<dbReference type="PROSITE" id="PS01129">
    <property type="entry name" value="PSI_RLU"/>
    <property type="match status" value="1"/>
</dbReference>
<dbReference type="GO" id="GO:0140098">
    <property type="term" value="F:catalytic activity, acting on RNA"/>
    <property type="evidence" value="ECO:0007669"/>
    <property type="project" value="UniProtKB-ARBA"/>
</dbReference>
<dbReference type="GO" id="GO:0000455">
    <property type="term" value="P:enzyme-directed rRNA pseudouridine synthesis"/>
    <property type="evidence" value="ECO:0007669"/>
    <property type="project" value="TreeGrafter"/>
</dbReference>